<dbReference type="EMBL" id="DUZY01000005">
    <property type="protein sequence ID" value="DAD41343.1"/>
    <property type="molecule type" value="Genomic_DNA"/>
</dbReference>
<dbReference type="Proteomes" id="UP000607653">
    <property type="component" value="Unassembled WGS sequence"/>
</dbReference>
<dbReference type="AlphaFoldDB" id="A0A822Z9V3"/>
<keyword evidence="2" id="KW-1185">Reference proteome</keyword>
<gene>
    <name evidence="1" type="ORF">HUJ06_015666</name>
</gene>
<proteinExistence type="predicted"/>
<protein>
    <submittedName>
        <fullName evidence="1">Uncharacterized protein</fullName>
    </submittedName>
</protein>
<comment type="caution">
    <text evidence="1">The sequence shown here is derived from an EMBL/GenBank/DDBJ whole genome shotgun (WGS) entry which is preliminary data.</text>
</comment>
<reference evidence="1 2" key="1">
    <citation type="journal article" date="2020" name="Mol. Biol. Evol.">
        <title>Distinct Expression and Methylation Patterns for Genes with Different Fates following a Single Whole-Genome Duplication in Flowering Plants.</title>
        <authorList>
            <person name="Shi T."/>
            <person name="Rahmani R.S."/>
            <person name="Gugger P.F."/>
            <person name="Wang M."/>
            <person name="Li H."/>
            <person name="Zhang Y."/>
            <person name="Li Z."/>
            <person name="Wang Q."/>
            <person name="Van de Peer Y."/>
            <person name="Marchal K."/>
            <person name="Chen J."/>
        </authorList>
    </citation>
    <scope>NUCLEOTIDE SEQUENCE [LARGE SCALE GENOMIC DNA]</scope>
    <source>
        <tissue evidence="1">Leaf</tissue>
    </source>
</reference>
<organism evidence="1 2">
    <name type="scientific">Nelumbo nucifera</name>
    <name type="common">Sacred lotus</name>
    <dbReference type="NCBI Taxonomy" id="4432"/>
    <lineage>
        <taxon>Eukaryota</taxon>
        <taxon>Viridiplantae</taxon>
        <taxon>Streptophyta</taxon>
        <taxon>Embryophyta</taxon>
        <taxon>Tracheophyta</taxon>
        <taxon>Spermatophyta</taxon>
        <taxon>Magnoliopsida</taxon>
        <taxon>Proteales</taxon>
        <taxon>Nelumbonaceae</taxon>
        <taxon>Nelumbo</taxon>
    </lineage>
</organism>
<evidence type="ECO:0000313" key="1">
    <source>
        <dbReference type="EMBL" id="DAD41343.1"/>
    </source>
</evidence>
<name>A0A822Z9V3_NELNU</name>
<evidence type="ECO:0000313" key="2">
    <source>
        <dbReference type="Proteomes" id="UP000607653"/>
    </source>
</evidence>
<sequence>MPQQVLGLNQVLFAQEFIAANSFYFPIEVVDVHVRLWIPAPLAPCQNPCREDRRHTSRRRWMITPRSIHQYHVPIHLVQVIWEVIDPKLAVGEQQVLYGSAFVVELLPGRRDELLHLAHLGRVLDVVCFHVRVFFFEFHDVVLAFVEEDRSSVVIQGFP</sequence>
<accession>A0A822Z9V3</accession>